<feature type="non-terminal residue" evidence="4">
    <location>
        <position position="165"/>
    </location>
</feature>
<dbReference type="GO" id="GO:0003723">
    <property type="term" value="F:RNA binding"/>
    <property type="evidence" value="ECO:0007669"/>
    <property type="project" value="TreeGrafter"/>
</dbReference>
<dbReference type="PANTHER" id="PTHR23148:SF0">
    <property type="entry name" value="SERINE_ARGININE REPETITIVE MATRIX PROTEIN 1"/>
    <property type="match status" value="1"/>
</dbReference>
<feature type="region of interest" description="Disordered" evidence="2">
    <location>
        <begin position="132"/>
        <end position="165"/>
    </location>
</feature>
<dbReference type="EMBL" id="JANBUW010001186">
    <property type="protein sequence ID" value="KAJ2844106.1"/>
    <property type="molecule type" value="Genomic_DNA"/>
</dbReference>
<sequence>MSSGFYRGTSIEQDSRFGDASKKDMENMSFSRLLKKPVDMEKVNMDAIKPWISDKITEMLGIEDDVLFQYIVNMLEESKKPDGRTMQVNLSGFLEDKAQEFMRSLWAVLLEAQKSQGGIPETFIRQKMEELKARREEEEKAKERIKEANRRAREPATDSYSRRRR</sequence>
<protein>
    <submittedName>
        <fullName evidence="4">Serine/arginine repetitive matrix protein 1</fullName>
    </submittedName>
</protein>
<dbReference type="SMART" id="SM00311">
    <property type="entry name" value="PWI"/>
    <property type="match status" value="1"/>
</dbReference>
<proteinExistence type="predicted"/>
<accession>A0A9W8I3E2</accession>
<keyword evidence="1" id="KW-0507">mRNA processing</keyword>
<dbReference type="Pfam" id="PF01480">
    <property type="entry name" value="PWI"/>
    <property type="match status" value="1"/>
</dbReference>
<dbReference type="AlphaFoldDB" id="A0A9W8I3E2"/>
<dbReference type="Gene3D" id="1.20.1390.10">
    <property type="entry name" value="PWI domain"/>
    <property type="match status" value="1"/>
</dbReference>
<dbReference type="Proteomes" id="UP001139887">
    <property type="component" value="Unassembled WGS sequence"/>
</dbReference>
<dbReference type="InterPro" id="IPR052225">
    <property type="entry name" value="Ser/Arg_repetitive_matrix"/>
</dbReference>
<gene>
    <name evidence="4" type="primary">SRRM1</name>
    <name evidence="4" type="ORF">IWW36_005309</name>
</gene>
<feature type="domain" description="PWI" evidence="3">
    <location>
        <begin position="27"/>
        <end position="126"/>
    </location>
</feature>
<dbReference type="OrthoDB" id="163257at2759"/>
<organism evidence="4 5">
    <name type="scientific">Coemansia brasiliensis</name>
    <dbReference type="NCBI Taxonomy" id="2650707"/>
    <lineage>
        <taxon>Eukaryota</taxon>
        <taxon>Fungi</taxon>
        <taxon>Fungi incertae sedis</taxon>
        <taxon>Zoopagomycota</taxon>
        <taxon>Kickxellomycotina</taxon>
        <taxon>Kickxellomycetes</taxon>
        <taxon>Kickxellales</taxon>
        <taxon>Kickxellaceae</taxon>
        <taxon>Coemansia</taxon>
    </lineage>
</organism>
<reference evidence="4" key="1">
    <citation type="submission" date="2022-07" db="EMBL/GenBank/DDBJ databases">
        <title>Phylogenomic reconstructions and comparative analyses of Kickxellomycotina fungi.</title>
        <authorList>
            <person name="Reynolds N.K."/>
            <person name="Stajich J.E."/>
            <person name="Barry K."/>
            <person name="Grigoriev I.V."/>
            <person name="Crous P."/>
            <person name="Smith M.E."/>
        </authorList>
    </citation>
    <scope>NUCLEOTIDE SEQUENCE</scope>
    <source>
        <strain evidence="4">NRRL 1566</strain>
    </source>
</reference>
<dbReference type="GO" id="GO:0005681">
    <property type="term" value="C:spliceosomal complex"/>
    <property type="evidence" value="ECO:0007669"/>
    <property type="project" value="TreeGrafter"/>
</dbReference>
<dbReference type="SUPFAM" id="SSF101233">
    <property type="entry name" value="PWI domain"/>
    <property type="match status" value="1"/>
</dbReference>
<feature type="compositionally biased region" description="Basic and acidic residues" evidence="2">
    <location>
        <begin position="132"/>
        <end position="156"/>
    </location>
</feature>
<evidence type="ECO:0000313" key="4">
    <source>
        <dbReference type="EMBL" id="KAJ2844106.1"/>
    </source>
</evidence>
<evidence type="ECO:0000313" key="5">
    <source>
        <dbReference type="Proteomes" id="UP001139887"/>
    </source>
</evidence>
<dbReference type="PROSITE" id="PS51025">
    <property type="entry name" value="PWI"/>
    <property type="match status" value="1"/>
</dbReference>
<dbReference type="PANTHER" id="PTHR23148">
    <property type="entry name" value="SERINE/ARGININE REGULATED NUCLEAR MATRIX PROTEIN"/>
    <property type="match status" value="1"/>
</dbReference>
<comment type="caution">
    <text evidence="4">The sequence shown here is derived from an EMBL/GenBank/DDBJ whole genome shotgun (WGS) entry which is preliminary data.</text>
</comment>
<evidence type="ECO:0000256" key="1">
    <source>
        <dbReference type="ARBA" id="ARBA00022664"/>
    </source>
</evidence>
<evidence type="ECO:0000256" key="2">
    <source>
        <dbReference type="SAM" id="MobiDB-lite"/>
    </source>
</evidence>
<dbReference type="InterPro" id="IPR002483">
    <property type="entry name" value="PWI_dom"/>
</dbReference>
<dbReference type="InterPro" id="IPR036483">
    <property type="entry name" value="PWI_dom_sf"/>
</dbReference>
<keyword evidence="5" id="KW-1185">Reference proteome</keyword>
<evidence type="ECO:0000259" key="3">
    <source>
        <dbReference type="PROSITE" id="PS51025"/>
    </source>
</evidence>
<dbReference type="GO" id="GO:0006397">
    <property type="term" value="P:mRNA processing"/>
    <property type="evidence" value="ECO:0007669"/>
    <property type="project" value="UniProtKB-KW"/>
</dbReference>
<name>A0A9W8I3E2_9FUNG</name>
<dbReference type="GO" id="GO:0048024">
    <property type="term" value="P:regulation of mRNA splicing, via spliceosome"/>
    <property type="evidence" value="ECO:0007669"/>
    <property type="project" value="TreeGrafter"/>
</dbReference>